<dbReference type="Proteomes" id="UP001589683">
    <property type="component" value="Unassembled WGS sequence"/>
</dbReference>
<dbReference type="NCBIfam" id="NF005686">
    <property type="entry name" value="PRK07486.1"/>
    <property type="match status" value="1"/>
</dbReference>
<organism evidence="2 3">
    <name type="scientific">Pseudohalocynthiibacter aestuariivivens</name>
    <dbReference type="NCBI Taxonomy" id="1591409"/>
    <lineage>
        <taxon>Bacteria</taxon>
        <taxon>Pseudomonadati</taxon>
        <taxon>Pseudomonadota</taxon>
        <taxon>Alphaproteobacteria</taxon>
        <taxon>Rhodobacterales</taxon>
        <taxon>Paracoccaceae</taxon>
        <taxon>Pseudohalocynthiibacter</taxon>
    </lineage>
</organism>
<dbReference type="InterPro" id="IPR036928">
    <property type="entry name" value="AS_sf"/>
</dbReference>
<accession>A0ABV5JJI2</accession>
<dbReference type="RefSeq" id="WP_213890477.1">
    <property type="nucleotide sequence ID" value="NZ_JAGFNU010000011.1"/>
</dbReference>
<dbReference type="InterPro" id="IPR000120">
    <property type="entry name" value="Amidase"/>
</dbReference>
<feature type="domain" description="Amidase" evidence="1">
    <location>
        <begin position="26"/>
        <end position="448"/>
    </location>
</feature>
<reference evidence="2 3" key="1">
    <citation type="submission" date="2024-09" db="EMBL/GenBank/DDBJ databases">
        <authorList>
            <person name="Sun Q."/>
            <person name="Mori K."/>
        </authorList>
    </citation>
    <scope>NUCLEOTIDE SEQUENCE [LARGE SCALE GENOMIC DNA]</scope>
    <source>
        <strain evidence="2 3">CECT 8726</strain>
    </source>
</reference>
<dbReference type="PANTHER" id="PTHR11895:SF76">
    <property type="entry name" value="INDOLEACETAMIDE HYDROLASE"/>
    <property type="match status" value="1"/>
</dbReference>
<evidence type="ECO:0000259" key="1">
    <source>
        <dbReference type="Pfam" id="PF01425"/>
    </source>
</evidence>
<dbReference type="EMBL" id="JBHMEA010000050">
    <property type="protein sequence ID" value="MFB9233605.1"/>
    <property type="molecule type" value="Genomic_DNA"/>
</dbReference>
<dbReference type="PANTHER" id="PTHR11895">
    <property type="entry name" value="TRANSAMIDASE"/>
    <property type="match status" value="1"/>
</dbReference>
<dbReference type="SUPFAM" id="SSF75304">
    <property type="entry name" value="Amidase signature (AS) enzymes"/>
    <property type="match status" value="1"/>
</dbReference>
<comment type="caution">
    <text evidence="2">The sequence shown here is derived from an EMBL/GenBank/DDBJ whole genome shotgun (WGS) entry which is preliminary data.</text>
</comment>
<protein>
    <submittedName>
        <fullName evidence="2">Amidase</fullName>
    </submittedName>
</protein>
<name>A0ABV5JJI2_9RHOB</name>
<evidence type="ECO:0000313" key="3">
    <source>
        <dbReference type="Proteomes" id="UP001589683"/>
    </source>
</evidence>
<gene>
    <name evidence="2" type="ORF">ACFFUT_17565</name>
</gene>
<dbReference type="Gene3D" id="3.90.1300.10">
    <property type="entry name" value="Amidase signature (AS) domain"/>
    <property type="match status" value="1"/>
</dbReference>
<sequence length="469" mass="50710">MSNPILNLGATELGTAIRTGTLTVEDVVSAYLDQIDASNTAINAIISLRPRDEIMAEASEMGNSDPAGALHGLPIAVKDLADTKDLRTTHGSPIFKDHIPKADSLMVSRLRQAGALIIGKTNTPEFGLGSHTYNPVSGPTRNPYDLTRSAGGSSGGAGAALAARMVPLADGSDMMGSLRNPAGWNNVYGFRPSYGLVPPNPVGEVFLHQLSTAGPMARSVEDLELLLRVMAGPDPRSPHSGATFAQMDARSAKGTRIGWIGDWGGYFPMEPGVLNLCENGLTTLADLGCDIETIKPEFSPEKLWQSWITLRSWDIAGSYSYLYENPETRDLLKPELIWEIELGLSLSAQEINNASDIRSDWFRAVATMTDVDILALPSAQIFPFDVTLDWPKEIAGRRMDTYHRWMEVVIPASLIGLPALSVPVGFNQISLPMGLQLIGHRGSDARVLGLGHAYHQRTLWPQKHTPVLG</sequence>
<dbReference type="InterPro" id="IPR023631">
    <property type="entry name" value="Amidase_dom"/>
</dbReference>
<proteinExistence type="predicted"/>
<dbReference type="Pfam" id="PF01425">
    <property type="entry name" value="Amidase"/>
    <property type="match status" value="1"/>
</dbReference>
<keyword evidence="3" id="KW-1185">Reference proteome</keyword>
<evidence type="ECO:0000313" key="2">
    <source>
        <dbReference type="EMBL" id="MFB9233605.1"/>
    </source>
</evidence>